<protein>
    <submittedName>
        <fullName evidence="2">Uncharacterized protein</fullName>
    </submittedName>
</protein>
<keyword evidence="1" id="KW-0472">Membrane</keyword>
<feature type="transmembrane region" description="Helical" evidence="1">
    <location>
        <begin position="21"/>
        <end position="44"/>
    </location>
</feature>
<proteinExistence type="predicted"/>
<keyword evidence="1" id="KW-0812">Transmembrane</keyword>
<gene>
    <name evidence="2" type="ORF">EZS27_024586</name>
</gene>
<organism evidence="2">
    <name type="scientific">termite gut metagenome</name>
    <dbReference type="NCBI Taxonomy" id="433724"/>
    <lineage>
        <taxon>unclassified sequences</taxon>
        <taxon>metagenomes</taxon>
        <taxon>organismal metagenomes</taxon>
    </lineage>
</organism>
<dbReference type="AlphaFoldDB" id="A0A5J4QWQ0"/>
<name>A0A5J4QWQ0_9ZZZZ</name>
<dbReference type="EMBL" id="SNRY01002194">
    <property type="protein sequence ID" value="KAA6326286.1"/>
    <property type="molecule type" value="Genomic_DNA"/>
</dbReference>
<keyword evidence="1" id="KW-1133">Transmembrane helix</keyword>
<reference evidence="2" key="1">
    <citation type="submission" date="2019-03" db="EMBL/GenBank/DDBJ databases">
        <title>Single cell metagenomics reveals metabolic interactions within the superorganism composed of flagellate Streblomastix strix and complex community of Bacteroidetes bacteria on its surface.</title>
        <authorList>
            <person name="Treitli S.C."/>
            <person name="Kolisko M."/>
            <person name="Husnik F."/>
            <person name="Keeling P."/>
            <person name="Hampl V."/>
        </authorList>
    </citation>
    <scope>NUCLEOTIDE SEQUENCE</scope>
    <source>
        <strain evidence="2">STM</strain>
    </source>
</reference>
<sequence length="78" mass="9204">MKILCIIIPVIKKIKKKPIMLLLGGVIVLFILLGLIIGNNYYYYLRPQFHLSQTVYFYIDCDDNIDSVYHKIIQKRNT</sequence>
<comment type="caution">
    <text evidence="2">The sequence shown here is derived from an EMBL/GenBank/DDBJ whole genome shotgun (WGS) entry which is preliminary data.</text>
</comment>
<evidence type="ECO:0000256" key="1">
    <source>
        <dbReference type="SAM" id="Phobius"/>
    </source>
</evidence>
<evidence type="ECO:0000313" key="2">
    <source>
        <dbReference type="EMBL" id="KAA6326286.1"/>
    </source>
</evidence>
<accession>A0A5J4QWQ0</accession>